<dbReference type="GO" id="GO:0005524">
    <property type="term" value="F:ATP binding"/>
    <property type="evidence" value="ECO:0007669"/>
    <property type="project" value="UniProtKB-UniRule"/>
</dbReference>
<evidence type="ECO:0000256" key="1">
    <source>
        <dbReference type="PROSITE-ProRule" id="PRU00409"/>
    </source>
</evidence>
<keyword evidence="1" id="KW-0547">Nucleotide-binding</keyword>
<dbReference type="Gene3D" id="3.30.1490.20">
    <property type="entry name" value="ATP-grasp fold, A domain"/>
    <property type="match status" value="1"/>
</dbReference>
<name>A0A6L9SG95_9ACTN</name>
<keyword evidence="1" id="KW-0067">ATP-binding</keyword>
<dbReference type="SUPFAM" id="SSF56059">
    <property type="entry name" value="Glutathione synthetase ATP-binding domain-like"/>
    <property type="match status" value="1"/>
</dbReference>
<dbReference type="GO" id="GO:0046872">
    <property type="term" value="F:metal ion binding"/>
    <property type="evidence" value="ECO:0007669"/>
    <property type="project" value="InterPro"/>
</dbReference>
<comment type="caution">
    <text evidence="3">The sequence shown here is derived from an EMBL/GenBank/DDBJ whole genome shotgun (WGS) entry which is preliminary data.</text>
</comment>
<reference evidence="3 4" key="1">
    <citation type="submission" date="2020-02" db="EMBL/GenBank/DDBJ databases">
        <authorList>
            <person name="Li X.-J."/>
            <person name="Han X.-M."/>
        </authorList>
    </citation>
    <scope>NUCLEOTIDE SEQUENCE [LARGE SCALE GENOMIC DNA]</scope>
    <source>
        <strain evidence="3 4">CCTCC AB 2017055</strain>
    </source>
</reference>
<evidence type="ECO:0000313" key="3">
    <source>
        <dbReference type="EMBL" id="NEE04097.1"/>
    </source>
</evidence>
<accession>A0A6L9SG95</accession>
<dbReference type="EMBL" id="JAAGOA010000029">
    <property type="protein sequence ID" value="NEE04097.1"/>
    <property type="molecule type" value="Genomic_DNA"/>
</dbReference>
<sequence length="381" mass="40267">MPRFSYDSYQVHRAALARGLTVLALPRQVLLAGPGAAVPAAVSFTHGVPEASTVSAVTHAQDRRLRRALLERNGLPVPKGATFTYGSVDSAIRWAAALGWPVVAKDAMGENPATMIAGISTGEALREAFRTLRIRRPEDRAPGRNPELAGYAATRLGFDIDEDGNQVAPPRTRFLVEKQLTGEYLRVFTCGDAAPISITLVRSTATGVDDVTGSIDPSLRRLAVRAVRCIPGLAAGTVDLIVDDHRKPADEQSAHIVEVAERPRADSFATVSPAHGDRIGDYLLEYQAACANVTLADPNESISATFRIEGLQNPEASAHGYRAVAHAYGVDGDAAVVNRLEGILDGECSGTPAAIAALHEAMMSGAASDDRASCIECRVGA</sequence>
<gene>
    <name evidence="3" type="ORF">G1H10_28400</name>
</gene>
<dbReference type="Proteomes" id="UP000475214">
    <property type="component" value="Unassembled WGS sequence"/>
</dbReference>
<dbReference type="RefSeq" id="WP_163744340.1">
    <property type="nucleotide sequence ID" value="NZ_JAAGOA010000029.1"/>
</dbReference>
<feature type="domain" description="ATP-grasp" evidence="2">
    <location>
        <begin position="67"/>
        <end position="288"/>
    </location>
</feature>
<keyword evidence="4" id="KW-1185">Reference proteome</keyword>
<dbReference type="InterPro" id="IPR013815">
    <property type="entry name" value="ATP_grasp_subdomain_1"/>
</dbReference>
<dbReference type="AlphaFoldDB" id="A0A6L9SG95"/>
<dbReference type="InterPro" id="IPR011761">
    <property type="entry name" value="ATP-grasp"/>
</dbReference>
<proteinExistence type="predicted"/>
<dbReference type="PROSITE" id="PS50975">
    <property type="entry name" value="ATP_GRASP"/>
    <property type="match status" value="1"/>
</dbReference>
<organism evidence="3 4">
    <name type="scientific">Phytoactinopolyspora halotolerans</name>
    <dbReference type="NCBI Taxonomy" id="1981512"/>
    <lineage>
        <taxon>Bacteria</taxon>
        <taxon>Bacillati</taxon>
        <taxon>Actinomycetota</taxon>
        <taxon>Actinomycetes</taxon>
        <taxon>Jiangellales</taxon>
        <taxon>Jiangellaceae</taxon>
        <taxon>Phytoactinopolyspora</taxon>
    </lineage>
</organism>
<evidence type="ECO:0000259" key="2">
    <source>
        <dbReference type="PROSITE" id="PS50975"/>
    </source>
</evidence>
<evidence type="ECO:0000313" key="4">
    <source>
        <dbReference type="Proteomes" id="UP000475214"/>
    </source>
</evidence>
<protein>
    <recommendedName>
        <fullName evidence="2">ATP-grasp domain-containing protein</fullName>
    </recommendedName>
</protein>